<feature type="transmembrane region" description="Helical" evidence="6">
    <location>
        <begin position="21"/>
        <end position="47"/>
    </location>
</feature>
<dbReference type="InParanoid" id="A0A7M7RCZ4"/>
<dbReference type="AlphaFoldDB" id="A0A7M7RCZ4"/>
<dbReference type="OrthoDB" id="10028364at2759"/>
<evidence type="ECO:0000256" key="1">
    <source>
        <dbReference type="ARBA" id="ARBA00004141"/>
    </source>
</evidence>
<evidence type="ECO:0000313" key="9">
    <source>
        <dbReference type="Proteomes" id="UP000007110"/>
    </source>
</evidence>
<dbReference type="InterPro" id="IPR050578">
    <property type="entry name" value="MARVEL-CKLF_proteins"/>
</dbReference>
<dbReference type="PANTHER" id="PTHR22776">
    <property type="entry name" value="MARVEL-CONTAINING POTENTIAL LIPID RAFT-ASSOCIATED PROTEIN"/>
    <property type="match status" value="1"/>
</dbReference>
<dbReference type="PANTHER" id="PTHR22776:SF102">
    <property type="entry name" value="RH30783P"/>
    <property type="match status" value="1"/>
</dbReference>
<dbReference type="RefSeq" id="XP_785362.1">
    <property type="nucleotide sequence ID" value="XM_780269.4"/>
</dbReference>
<name>A0A7M7RCZ4_STRPU</name>
<dbReference type="Proteomes" id="UP000007110">
    <property type="component" value="Unassembled WGS sequence"/>
</dbReference>
<dbReference type="PROSITE" id="PS51225">
    <property type="entry name" value="MARVEL"/>
    <property type="match status" value="1"/>
</dbReference>
<dbReference type="EnsemblMetazoa" id="XM_780269">
    <property type="protein sequence ID" value="XP_785362"/>
    <property type="gene ID" value="LOC580196"/>
</dbReference>
<comment type="subcellular location">
    <subcellularLocation>
        <location evidence="1">Membrane</location>
        <topology evidence="1">Multi-pass membrane protein</topology>
    </subcellularLocation>
</comment>
<keyword evidence="9" id="KW-1185">Reference proteome</keyword>
<dbReference type="InterPro" id="IPR008253">
    <property type="entry name" value="Marvel"/>
</dbReference>
<keyword evidence="4 5" id="KW-0472">Membrane</keyword>
<dbReference type="GO" id="GO:0016020">
    <property type="term" value="C:membrane"/>
    <property type="evidence" value="ECO:0000318"/>
    <property type="project" value="GO_Central"/>
</dbReference>
<feature type="transmembrane region" description="Helical" evidence="6">
    <location>
        <begin position="93"/>
        <end position="116"/>
    </location>
</feature>
<dbReference type="KEGG" id="spu:580196"/>
<evidence type="ECO:0000256" key="6">
    <source>
        <dbReference type="SAM" id="Phobius"/>
    </source>
</evidence>
<evidence type="ECO:0000256" key="5">
    <source>
        <dbReference type="PROSITE-ProRule" id="PRU00581"/>
    </source>
</evidence>
<proteinExistence type="predicted"/>
<reference evidence="9" key="1">
    <citation type="submission" date="2015-02" db="EMBL/GenBank/DDBJ databases">
        <title>Genome sequencing for Strongylocentrotus purpuratus.</title>
        <authorList>
            <person name="Murali S."/>
            <person name="Liu Y."/>
            <person name="Vee V."/>
            <person name="English A."/>
            <person name="Wang M."/>
            <person name="Skinner E."/>
            <person name="Han Y."/>
            <person name="Muzny D.M."/>
            <person name="Worley K.C."/>
            <person name="Gibbs R.A."/>
        </authorList>
    </citation>
    <scope>NUCLEOTIDE SEQUENCE</scope>
</reference>
<keyword evidence="2 5" id="KW-0812">Transmembrane</keyword>
<accession>A0A7M7RCZ4</accession>
<organism evidence="8 9">
    <name type="scientific">Strongylocentrotus purpuratus</name>
    <name type="common">Purple sea urchin</name>
    <dbReference type="NCBI Taxonomy" id="7668"/>
    <lineage>
        <taxon>Eukaryota</taxon>
        <taxon>Metazoa</taxon>
        <taxon>Echinodermata</taxon>
        <taxon>Eleutherozoa</taxon>
        <taxon>Echinozoa</taxon>
        <taxon>Echinoidea</taxon>
        <taxon>Euechinoidea</taxon>
        <taxon>Echinacea</taxon>
        <taxon>Camarodonta</taxon>
        <taxon>Echinidea</taxon>
        <taxon>Strongylocentrotidae</taxon>
        <taxon>Strongylocentrotus</taxon>
    </lineage>
</organism>
<evidence type="ECO:0000259" key="7">
    <source>
        <dbReference type="PROSITE" id="PS51225"/>
    </source>
</evidence>
<evidence type="ECO:0000256" key="3">
    <source>
        <dbReference type="ARBA" id="ARBA00022989"/>
    </source>
</evidence>
<feature type="transmembrane region" description="Helical" evidence="6">
    <location>
        <begin position="122"/>
        <end position="146"/>
    </location>
</feature>
<evidence type="ECO:0000313" key="8">
    <source>
        <dbReference type="EnsemblMetazoa" id="XP_785362"/>
    </source>
</evidence>
<feature type="transmembrane region" description="Helical" evidence="6">
    <location>
        <begin position="59"/>
        <end position="81"/>
    </location>
</feature>
<dbReference type="OMA" id="HKIKIPW"/>
<keyword evidence="3 6" id="KW-1133">Transmembrane helix</keyword>
<evidence type="ECO:0000256" key="4">
    <source>
        <dbReference type="ARBA" id="ARBA00023136"/>
    </source>
</evidence>
<evidence type="ECO:0000256" key="2">
    <source>
        <dbReference type="ARBA" id="ARBA00022692"/>
    </source>
</evidence>
<feature type="domain" description="MARVEL" evidence="7">
    <location>
        <begin position="22"/>
        <end position="150"/>
    </location>
</feature>
<protein>
    <recommendedName>
        <fullName evidence="7">MARVEL domain-containing protein</fullName>
    </recommendedName>
</protein>
<reference evidence="8" key="2">
    <citation type="submission" date="2021-01" db="UniProtKB">
        <authorList>
            <consortium name="EnsemblMetazoa"/>
        </authorList>
    </citation>
    <scope>IDENTIFICATION</scope>
</reference>
<sequence>MSDTANITLPSSSYRTPSGLAYLKLPVGIIEILEVVACLGALLGIAIQPDKADNESSYWHLEAACGSFLAITAILILLYVLDVPQKATRFPWSMLQVFYCAGAAIALMSLAGHVAANTFGQAGLIVGVILSFVAMALYFIEIFFAIRAWKRSIIAETLRLVEEGKLGVSAPPSDMKENNTV</sequence>
<dbReference type="GeneID" id="580196"/>